<dbReference type="PANTHER" id="PTHR43792:SF1">
    <property type="entry name" value="N-ACETYLTRANSFERASE DOMAIN-CONTAINING PROTEIN"/>
    <property type="match status" value="1"/>
</dbReference>
<evidence type="ECO:0000313" key="3">
    <source>
        <dbReference type="Proteomes" id="UP000505306"/>
    </source>
</evidence>
<dbReference type="InterPro" id="IPR016181">
    <property type="entry name" value="Acyl_CoA_acyltransferase"/>
</dbReference>
<dbReference type="InterPro" id="IPR000182">
    <property type="entry name" value="GNAT_dom"/>
</dbReference>
<dbReference type="PROSITE" id="PS51186">
    <property type="entry name" value="GNAT"/>
    <property type="match status" value="1"/>
</dbReference>
<dbReference type="RefSeq" id="WP_164679831.1">
    <property type="nucleotide sequence ID" value="NZ_CP049057.1"/>
</dbReference>
<protein>
    <submittedName>
        <fullName evidence="2">GNAT family N-acetyltransferase</fullName>
    </submittedName>
</protein>
<accession>A0A6G6GMP0</accession>
<keyword evidence="2" id="KW-0808">Transferase</keyword>
<organism evidence="2 3">
    <name type="scientific">Rasiella rasia</name>
    <dbReference type="NCBI Taxonomy" id="2744027"/>
    <lineage>
        <taxon>Bacteria</taxon>
        <taxon>Pseudomonadati</taxon>
        <taxon>Bacteroidota</taxon>
        <taxon>Flavobacteriia</taxon>
        <taxon>Flavobacteriales</taxon>
        <taxon>Flavobacteriaceae</taxon>
        <taxon>Rasiella</taxon>
    </lineage>
</organism>
<reference evidence="2 3" key="1">
    <citation type="submission" date="2020-02" db="EMBL/GenBank/DDBJ databases">
        <title>Complete genome sequence of Flavobacteriaceae bacterium.</title>
        <authorList>
            <person name="Kim S.-J."/>
            <person name="Kim Y.-S."/>
            <person name="Kim K.-H."/>
        </authorList>
    </citation>
    <scope>NUCLEOTIDE SEQUENCE [LARGE SCALE GENOMIC DNA]</scope>
    <source>
        <strain evidence="2 3">RR4-40</strain>
    </source>
</reference>
<keyword evidence="3" id="KW-1185">Reference proteome</keyword>
<dbReference type="Proteomes" id="UP000505306">
    <property type="component" value="Chromosome"/>
</dbReference>
<sequence>MKPLIDTERLLLREITLQDTDVMFQLHSNPDVQKYTGEPPIDSIEEMEQAIQTRINDYKKYGYGRWATFLKDGMHFIGWAGLAYLPEFDKIDLGYRFLPKYWGKGYATEASHAILAYGFNNLLLKQIIAIALKENKASIRVMEKVGMKFDKFAPYEEGGEDVVWYQLQKNNL</sequence>
<dbReference type="AlphaFoldDB" id="A0A6G6GMP0"/>
<proteinExistence type="predicted"/>
<dbReference type="Pfam" id="PF13302">
    <property type="entry name" value="Acetyltransf_3"/>
    <property type="match status" value="1"/>
</dbReference>
<dbReference type="EMBL" id="CP049057">
    <property type="protein sequence ID" value="QIE59819.1"/>
    <property type="molecule type" value="Genomic_DNA"/>
</dbReference>
<dbReference type="KEGG" id="mgel:G5B37_09650"/>
<name>A0A6G6GMP0_9FLAO</name>
<dbReference type="SUPFAM" id="SSF55729">
    <property type="entry name" value="Acyl-CoA N-acyltransferases (Nat)"/>
    <property type="match status" value="1"/>
</dbReference>
<dbReference type="GO" id="GO:0016747">
    <property type="term" value="F:acyltransferase activity, transferring groups other than amino-acyl groups"/>
    <property type="evidence" value="ECO:0007669"/>
    <property type="project" value="InterPro"/>
</dbReference>
<evidence type="ECO:0000259" key="1">
    <source>
        <dbReference type="PROSITE" id="PS51186"/>
    </source>
</evidence>
<dbReference type="PANTHER" id="PTHR43792">
    <property type="entry name" value="GNAT FAMILY, PUTATIVE (AFU_ORTHOLOGUE AFUA_3G00765)-RELATED-RELATED"/>
    <property type="match status" value="1"/>
</dbReference>
<dbReference type="Gene3D" id="3.40.630.30">
    <property type="match status" value="1"/>
</dbReference>
<dbReference type="InterPro" id="IPR051531">
    <property type="entry name" value="N-acetyltransferase"/>
</dbReference>
<feature type="domain" description="N-acetyltransferase" evidence="1">
    <location>
        <begin position="10"/>
        <end position="170"/>
    </location>
</feature>
<evidence type="ECO:0000313" key="2">
    <source>
        <dbReference type="EMBL" id="QIE59819.1"/>
    </source>
</evidence>
<gene>
    <name evidence="2" type="ORF">G5B37_09650</name>
</gene>